<dbReference type="Gene3D" id="1.20.58.830">
    <property type="match status" value="1"/>
</dbReference>
<evidence type="ECO:0000259" key="1">
    <source>
        <dbReference type="Pfam" id="PF05424"/>
    </source>
</evidence>
<organism evidence="3 4">
    <name type="scientific">Plasmodium falciparum (isolate Dd2)</name>
    <dbReference type="NCBI Taxonomy" id="57267"/>
    <lineage>
        <taxon>Eukaryota</taxon>
        <taxon>Sar</taxon>
        <taxon>Alveolata</taxon>
        <taxon>Apicomplexa</taxon>
        <taxon>Aconoidasida</taxon>
        <taxon>Haemosporida</taxon>
        <taxon>Plasmodiidae</taxon>
        <taxon>Plasmodium</taxon>
        <taxon>Plasmodium (Laverania)</taxon>
    </lineage>
</organism>
<gene>
    <name evidence="3" type="ORF">PFDG_05508</name>
</gene>
<proteinExistence type="predicted"/>
<reference evidence="4" key="2">
    <citation type="submission" date="2006-09" db="EMBL/GenBank/DDBJ databases">
        <title>The genome sequence of Plasmodium falciparum Dd2.</title>
        <authorList>
            <consortium name="The Broad Institute Genome Sequencing Platform"/>
            <person name="Birren B."/>
            <person name="Lander E."/>
            <person name="Galagan J."/>
            <person name="Nusbaum C."/>
            <person name="Devon K."/>
            <person name="Henn M."/>
            <person name="Jaffe D."/>
            <person name="Butler J."/>
            <person name="Alvarez P."/>
            <person name="Gnerre S."/>
            <person name="Grabherr M."/>
            <person name="Kleber M."/>
            <person name="Mauceli E."/>
            <person name="Brockman W."/>
            <person name="MacCallum I.A."/>
            <person name="Rounsley S."/>
            <person name="Young S."/>
            <person name="LaButti K."/>
            <person name="Pushparaj V."/>
            <person name="DeCaprio D."/>
            <person name="Crawford M."/>
            <person name="Koehrsen M."/>
            <person name="Engels R."/>
            <person name="Montgomery P."/>
            <person name="Pearson M."/>
            <person name="Howarth C."/>
            <person name="Larson L."/>
            <person name="Luoma S."/>
            <person name="White J."/>
            <person name="Kodira C."/>
            <person name="Zeng Q."/>
            <person name="O'Leary S."/>
            <person name="Yandava C."/>
            <person name="Alvarado L."/>
            <person name="Wirth D."/>
            <person name="Volkman S."/>
            <person name="Hartl D."/>
        </authorList>
    </citation>
    <scope>NUCLEOTIDE SEQUENCE [LARGE SCALE GENOMIC DNA]</scope>
</reference>
<feature type="domain" description="Duffy-antigen binding" evidence="1">
    <location>
        <begin position="120"/>
        <end position="321"/>
    </location>
</feature>
<dbReference type="GO" id="GO:0016020">
    <property type="term" value="C:membrane"/>
    <property type="evidence" value="ECO:0007669"/>
    <property type="project" value="InterPro"/>
</dbReference>
<dbReference type="Pfam" id="PF05424">
    <property type="entry name" value="Duffy_binding"/>
    <property type="match status" value="1"/>
</dbReference>
<reference evidence="4" key="1">
    <citation type="submission" date="2006-09" db="EMBL/GenBank/DDBJ databases">
        <title>Annotation of Plasmodium falciparum Dd2.</title>
        <authorList>
            <consortium name="The Broad Institute Genome Sequencing Platform"/>
            <person name="Volkman S.K."/>
            <person name="Neafsey D.E."/>
            <person name="Dash A.P."/>
            <person name="Chitnis C.E."/>
            <person name="Hartl D.L."/>
            <person name="Young S.K."/>
            <person name="Zeng Q."/>
            <person name="Koehrsen M."/>
            <person name="Alvarado L."/>
            <person name="Berlin A."/>
            <person name="Borenstein D."/>
            <person name="Chapman S.B."/>
            <person name="Chen Z."/>
            <person name="Engels R."/>
            <person name="Freedman E."/>
            <person name="Gellesch M."/>
            <person name="Goldberg J."/>
            <person name="Griggs A."/>
            <person name="Gujja S."/>
            <person name="Heilman E.R."/>
            <person name="Heiman D.I."/>
            <person name="Howarth C."/>
            <person name="Jen D."/>
            <person name="Larson L."/>
            <person name="Mehta T."/>
            <person name="Neiman D."/>
            <person name="Park D."/>
            <person name="Pearson M."/>
            <person name="Roberts A."/>
            <person name="Saif S."/>
            <person name="Shea T."/>
            <person name="Shenoy N."/>
            <person name="Sisk P."/>
            <person name="Stolte C."/>
            <person name="Sykes S."/>
            <person name="Walk T."/>
            <person name="White J."/>
            <person name="Yandava C."/>
            <person name="Haas B."/>
            <person name="Henn M.R."/>
            <person name="Nusbaum C."/>
            <person name="Birren B."/>
        </authorList>
    </citation>
    <scope>NUCLEOTIDE SEQUENCE [LARGE SCALE GENOMIC DNA]</scope>
</reference>
<dbReference type="InterPro" id="IPR029210">
    <property type="entry name" value="PfEMP1_NTS"/>
</dbReference>
<dbReference type="KEGG" id="pfd:PFDG_05508"/>
<accession>A0A0L7M5N3</accession>
<dbReference type="SUPFAM" id="SSF140924">
    <property type="entry name" value="Duffy binding domain-like"/>
    <property type="match status" value="1"/>
</dbReference>
<evidence type="ECO:0000259" key="2">
    <source>
        <dbReference type="Pfam" id="PF15447"/>
    </source>
</evidence>
<dbReference type="GO" id="GO:0046789">
    <property type="term" value="F:host cell surface receptor binding"/>
    <property type="evidence" value="ECO:0007669"/>
    <property type="project" value="InterPro"/>
</dbReference>
<name>A0A0L7M5N3_PLAF4</name>
<evidence type="ECO:0000313" key="4">
    <source>
        <dbReference type="Proteomes" id="UP000054282"/>
    </source>
</evidence>
<sequence length="348" mass="40917">MGPQKRPEHRYDQATDAKDLLDMIGKDVHDQVKNDADNYKSQLKGNLSEARFENEPNGQQTENDPCKLDYTKRLNGNNNRHPCTNLKGNANEERFSDTLGGQCTNKKIKGNKYIDRKDVGACAPYRRLHLCDYNLEKMGTTKSKARHDLLLDVCYAAKEEGASLKNYHAQHQLTNKDSASQLCTVLARSFADIGDIVRGRDIFRGNDEEKKQRKKLENNLKTIFKKIYDNLKDSTLQDKYKDEKDRNYYQLREDWWALNRDQVWKALTCNADDSNRYFRQTCNDNESLSHAIHKCRCKDKNFINETDQVPTYFDYVPQYLRWFEEWAEDFCRKRKHKLQNAIKKMSLQ</sequence>
<dbReference type="OMA" id="TCNDNES"/>
<dbReference type="OrthoDB" id="10649089at2759"/>
<dbReference type="EMBL" id="DS016719">
    <property type="protein sequence ID" value="KOB87875.1"/>
    <property type="molecule type" value="Genomic_DNA"/>
</dbReference>
<dbReference type="InterPro" id="IPR042202">
    <property type="entry name" value="Duffy-ag-bd_sf"/>
</dbReference>
<dbReference type="AlphaFoldDB" id="A0A0L7M5N3"/>
<protein>
    <submittedName>
        <fullName evidence="3">Uncharacterized protein</fullName>
    </submittedName>
</protein>
<dbReference type="InterPro" id="IPR008602">
    <property type="entry name" value="Duffy-antigen-binding"/>
</dbReference>
<feature type="domain" description="Plasmodium falciparum erythrocyte membrane protein-1 N-terminal segment" evidence="2">
    <location>
        <begin position="16"/>
        <end position="51"/>
    </location>
</feature>
<dbReference type="FunFam" id="1.20.1310.20:FF:000001">
    <property type="entry name" value="Erythrocyte membrane protein 1, PfEMP1"/>
    <property type="match status" value="1"/>
</dbReference>
<dbReference type="Proteomes" id="UP000054282">
    <property type="component" value="Unassembled WGS sequence"/>
</dbReference>
<evidence type="ECO:0000313" key="3">
    <source>
        <dbReference type="EMBL" id="KOB87875.1"/>
    </source>
</evidence>
<dbReference type="Pfam" id="PF15447">
    <property type="entry name" value="NTS"/>
    <property type="match status" value="1"/>
</dbReference>
<dbReference type="Gene3D" id="1.20.1310.20">
    <property type="entry name" value="Duffy-antigen binding domain"/>
    <property type="match status" value="1"/>
</dbReference>